<dbReference type="InterPro" id="IPR012347">
    <property type="entry name" value="Ferritin-like"/>
</dbReference>
<dbReference type="KEGG" id="haz:A9404_06320"/>
<gene>
    <name evidence="2" type="ORF">A9404_06320</name>
</gene>
<dbReference type="Proteomes" id="UP000078596">
    <property type="component" value="Chromosome"/>
</dbReference>
<proteinExistence type="predicted"/>
<dbReference type="Pfam" id="PF00210">
    <property type="entry name" value="Ferritin"/>
    <property type="match status" value="1"/>
</dbReference>
<dbReference type="RefSeq" id="WP_066099410.1">
    <property type="nucleotide sequence ID" value="NZ_CP016027.1"/>
</dbReference>
<sequence>MRIHPRITAYVMRGLEHEFNTVQQFQTRAALAELWSETELAESYRHKAIHALSHVERLTQTLFLMGVAPNSFTVGAVRPGQNPAEMQALSIAQLQQTVHLYDDACQFCLRIRDAEHHALFQSFLDEALKHYWQELQTQAAQAI</sequence>
<accession>A0A191ZGR5</accession>
<dbReference type="AlphaFoldDB" id="A0A191ZGR5"/>
<feature type="domain" description="Ferritin/DPS" evidence="1">
    <location>
        <begin position="15"/>
        <end position="133"/>
    </location>
</feature>
<evidence type="ECO:0000313" key="3">
    <source>
        <dbReference type="Proteomes" id="UP000078596"/>
    </source>
</evidence>
<evidence type="ECO:0000313" key="2">
    <source>
        <dbReference type="EMBL" id="ANJ67048.1"/>
    </source>
</evidence>
<dbReference type="EMBL" id="CP016027">
    <property type="protein sequence ID" value="ANJ67048.1"/>
    <property type="molecule type" value="Genomic_DNA"/>
</dbReference>
<dbReference type="GO" id="GO:0008199">
    <property type="term" value="F:ferric iron binding"/>
    <property type="evidence" value="ECO:0007669"/>
    <property type="project" value="InterPro"/>
</dbReference>
<dbReference type="InterPro" id="IPR008331">
    <property type="entry name" value="Ferritin_DPS_dom"/>
</dbReference>
<dbReference type="SUPFAM" id="SSF47240">
    <property type="entry name" value="Ferritin-like"/>
    <property type="match status" value="1"/>
</dbReference>
<protein>
    <recommendedName>
        <fullName evidence="1">Ferritin/DPS domain-containing protein</fullName>
    </recommendedName>
</protein>
<dbReference type="OrthoDB" id="9800505at2"/>
<dbReference type="InterPro" id="IPR009078">
    <property type="entry name" value="Ferritin-like_SF"/>
</dbReference>
<evidence type="ECO:0000259" key="1">
    <source>
        <dbReference type="Pfam" id="PF00210"/>
    </source>
</evidence>
<dbReference type="STRING" id="1860122.A9404_06320"/>
<name>A0A191ZGR5_9GAMM</name>
<keyword evidence="3" id="KW-1185">Reference proteome</keyword>
<reference evidence="2 3" key="1">
    <citation type="submission" date="2016-06" db="EMBL/GenBank/DDBJ databases">
        <title>Insight into the functional genes involving in sulfur oxidation in Pearl River water.</title>
        <authorList>
            <person name="Luo J."/>
            <person name="Tan X."/>
            <person name="Lin W."/>
        </authorList>
    </citation>
    <scope>NUCLEOTIDE SEQUENCE [LARGE SCALE GENOMIC DNA]</scope>
    <source>
        <strain evidence="2 3">LS2</strain>
    </source>
</reference>
<organism evidence="2 3">
    <name type="scientific">Halothiobacillus diazotrophicus</name>
    <dbReference type="NCBI Taxonomy" id="1860122"/>
    <lineage>
        <taxon>Bacteria</taxon>
        <taxon>Pseudomonadati</taxon>
        <taxon>Pseudomonadota</taxon>
        <taxon>Gammaproteobacteria</taxon>
        <taxon>Chromatiales</taxon>
        <taxon>Halothiobacillaceae</taxon>
        <taxon>Halothiobacillus</taxon>
    </lineage>
</organism>
<dbReference type="Gene3D" id="1.20.1260.10">
    <property type="match status" value="1"/>
</dbReference>